<organism evidence="2 3">
    <name type="scientific">Thermocoleostomius sinensis A174</name>
    <dbReference type="NCBI Taxonomy" id="2016057"/>
    <lineage>
        <taxon>Bacteria</taxon>
        <taxon>Bacillati</taxon>
        <taxon>Cyanobacteriota</taxon>
        <taxon>Cyanophyceae</taxon>
        <taxon>Oculatellales</taxon>
        <taxon>Oculatellaceae</taxon>
        <taxon>Thermocoleostomius</taxon>
    </lineage>
</organism>
<dbReference type="Proteomes" id="UP001163152">
    <property type="component" value="Chromosome"/>
</dbReference>
<protein>
    <submittedName>
        <fullName evidence="2">Uncharacterized protein</fullName>
    </submittedName>
</protein>
<evidence type="ECO:0000256" key="1">
    <source>
        <dbReference type="SAM" id="MobiDB-lite"/>
    </source>
</evidence>
<dbReference type="KEGG" id="tsin:OXH18_05230"/>
<dbReference type="EMBL" id="CP113797">
    <property type="protein sequence ID" value="WAL61395.1"/>
    <property type="molecule type" value="Genomic_DNA"/>
</dbReference>
<feature type="compositionally biased region" description="Basic residues" evidence="1">
    <location>
        <begin position="121"/>
        <end position="130"/>
    </location>
</feature>
<evidence type="ECO:0000313" key="2">
    <source>
        <dbReference type="EMBL" id="WAL61395.1"/>
    </source>
</evidence>
<keyword evidence="3" id="KW-1185">Reference proteome</keyword>
<name>A0A9E8ZHN7_9CYAN</name>
<feature type="region of interest" description="Disordered" evidence="1">
    <location>
        <begin position="118"/>
        <end position="152"/>
    </location>
</feature>
<dbReference type="AlphaFoldDB" id="A0A9E8ZHN7"/>
<proteinExistence type="predicted"/>
<dbReference type="RefSeq" id="WP_268611348.1">
    <property type="nucleotide sequence ID" value="NZ_CP113797.1"/>
</dbReference>
<gene>
    <name evidence="2" type="ORF">OXH18_05230</name>
</gene>
<evidence type="ECO:0000313" key="3">
    <source>
        <dbReference type="Proteomes" id="UP001163152"/>
    </source>
</evidence>
<reference evidence="2" key="1">
    <citation type="submission" date="2022-12" db="EMBL/GenBank/DDBJ databases">
        <title>Polyphasic identification of a Novel Hot-Spring Cyanobacterium Ocullathermofonsia sinensis gen nov. sp. nov. and Genomic Insights on its Adaptations to the Thermal Habitat.</title>
        <authorList>
            <person name="Daroch M."/>
            <person name="Tang J."/>
            <person name="Jiang Y."/>
        </authorList>
    </citation>
    <scope>NUCLEOTIDE SEQUENCE</scope>
    <source>
        <strain evidence="2">PKUAC-SCTA174</strain>
    </source>
</reference>
<sequence>MIAIVLLLNGVLAFLCLYMAWQLCRLRSVLAKAADVLTLANHTTHRVLCNAPVAIGSGQMGSFQLRQRYRLLILQLQQVQQVLSLLGLGQWVWRYYVNRQARYHTGYYARHKVDSCTSARSRQKRVHHSKYSHDMRLSDPPRPNPPFPHLDEEGVREAGLGIKAMQDSSTSVRKLPIA</sequence>
<accession>A0A9E8ZHN7</accession>